<gene>
    <name evidence="14" type="ORF">g.7944</name>
</gene>
<feature type="domain" description="C2H2-type" evidence="12">
    <location>
        <begin position="685"/>
        <end position="713"/>
    </location>
</feature>
<feature type="binding site" evidence="10">
    <location>
        <position position="13"/>
    </location>
    <ligand>
        <name>Zn(2+)</name>
        <dbReference type="ChEBI" id="CHEBI:29105"/>
    </ligand>
</feature>
<feature type="compositionally biased region" description="Polar residues" evidence="11">
    <location>
        <begin position="301"/>
        <end position="317"/>
    </location>
</feature>
<evidence type="ECO:0000256" key="10">
    <source>
        <dbReference type="PROSITE-ProRule" id="PRU01263"/>
    </source>
</evidence>
<dbReference type="PROSITE" id="PS51915">
    <property type="entry name" value="ZAD"/>
    <property type="match status" value="1"/>
</dbReference>
<keyword evidence="5 10" id="KW-0862">Zinc</keyword>
<feature type="domain" description="C2H2-type" evidence="12">
    <location>
        <begin position="715"/>
        <end position="737"/>
    </location>
</feature>
<dbReference type="EMBL" id="GEDC01017032">
    <property type="protein sequence ID" value="JAS20266.1"/>
    <property type="molecule type" value="Transcribed_RNA"/>
</dbReference>
<dbReference type="SMART" id="SM00355">
    <property type="entry name" value="ZnF_C2H2"/>
    <property type="match status" value="30"/>
</dbReference>
<proteinExistence type="predicted"/>
<dbReference type="Pfam" id="PF07776">
    <property type="entry name" value="zf-AD"/>
    <property type="match status" value="1"/>
</dbReference>
<dbReference type="PANTHER" id="PTHR47772">
    <property type="entry name" value="ZINC FINGER PROTEIN 200"/>
    <property type="match status" value="1"/>
</dbReference>
<feature type="domain" description="C2H2-type" evidence="12">
    <location>
        <begin position="266"/>
        <end position="294"/>
    </location>
</feature>
<feature type="domain" description="ZAD" evidence="13">
    <location>
        <begin position="11"/>
        <end position="86"/>
    </location>
</feature>
<keyword evidence="7" id="KW-0804">Transcription</keyword>
<dbReference type="SUPFAM" id="SSF57667">
    <property type="entry name" value="beta-beta-alpha zinc fingers"/>
    <property type="match status" value="5"/>
</dbReference>
<feature type="domain" description="C2H2-type" evidence="12">
    <location>
        <begin position="1088"/>
        <end position="1115"/>
    </location>
</feature>
<keyword evidence="3" id="KW-0677">Repeat</keyword>
<dbReference type="GO" id="GO:0008270">
    <property type="term" value="F:zinc ion binding"/>
    <property type="evidence" value="ECO:0007669"/>
    <property type="project" value="UniProtKB-UniRule"/>
</dbReference>
<dbReference type="GO" id="GO:0005634">
    <property type="term" value="C:nucleus"/>
    <property type="evidence" value="ECO:0007669"/>
    <property type="project" value="UniProtKB-SubCell"/>
</dbReference>
<feature type="domain" description="C2H2-type" evidence="12">
    <location>
        <begin position="1249"/>
        <end position="1276"/>
    </location>
</feature>
<feature type="domain" description="C2H2-type" evidence="12">
    <location>
        <begin position="910"/>
        <end position="933"/>
    </location>
</feature>
<dbReference type="InterPro" id="IPR050636">
    <property type="entry name" value="C2H2-ZF_domain-containing"/>
</dbReference>
<feature type="domain" description="C2H2-type" evidence="12">
    <location>
        <begin position="195"/>
        <end position="222"/>
    </location>
</feature>
<feature type="region of interest" description="Disordered" evidence="11">
    <location>
        <begin position="300"/>
        <end position="358"/>
    </location>
</feature>
<feature type="binding site" evidence="10">
    <location>
        <position position="62"/>
    </location>
    <ligand>
        <name>Zn(2+)</name>
        <dbReference type="ChEBI" id="CHEBI:29105"/>
    </ligand>
</feature>
<evidence type="ECO:0000256" key="3">
    <source>
        <dbReference type="ARBA" id="ARBA00022737"/>
    </source>
</evidence>
<keyword evidence="6" id="KW-0805">Transcription regulation</keyword>
<evidence type="ECO:0000256" key="4">
    <source>
        <dbReference type="ARBA" id="ARBA00022771"/>
    </source>
</evidence>
<feature type="binding site" evidence="10">
    <location>
        <position position="59"/>
    </location>
    <ligand>
        <name>Zn(2+)</name>
        <dbReference type="ChEBI" id="CHEBI:29105"/>
    </ligand>
</feature>
<keyword evidence="2 10" id="KW-0479">Metal-binding</keyword>
<evidence type="ECO:0000259" key="13">
    <source>
        <dbReference type="PROSITE" id="PS51915"/>
    </source>
</evidence>
<dbReference type="SMART" id="SM00868">
    <property type="entry name" value="zf-AD"/>
    <property type="match status" value="3"/>
</dbReference>
<feature type="domain" description="C2H2-type" evidence="12">
    <location>
        <begin position="552"/>
        <end position="580"/>
    </location>
</feature>
<reference evidence="14" key="1">
    <citation type="submission" date="2015-12" db="EMBL/GenBank/DDBJ databases">
        <title>De novo transcriptome assembly of four potential Pierce s Disease insect vectors from Arizona vineyards.</title>
        <authorList>
            <person name="Tassone E.E."/>
        </authorList>
    </citation>
    <scope>NUCLEOTIDE SEQUENCE</scope>
</reference>
<keyword evidence="8" id="KW-0539">Nucleus</keyword>
<evidence type="ECO:0000259" key="12">
    <source>
        <dbReference type="PROSITE" id="PS50157"/>
    </source>
</evidence>
<feature type="domain" description="C2H2-type" evidence="12">
    <location>
        <begin position="792"/>
        <end position="820"/>
    </location>
</feature>
<sequence>MALMKSENFDELCRLCASYDAIKMDIFGDRGRERKLLEKIHTCLPFHVSEDDSLPKSLCYRCIYNLENFYDFRKGCVNAVSRLENFVGDVKEDSNKVNVISEDDKNSVISVRSDYSDSQEPNPVDFLEARMDNELIQTSRTENHKNEQVIEVNAGSFACPACPKSFSNMSALILHSKLHMAGSSTIPSDKKDRQFSCPVCEKTFLSKGNLSNHVKIHSYESNSVNRQSRETNSIRPFQCELCNKTYVVAKHLWGHVSTSHRGDIRVTCQYCMRTFSTPSNLEEHKRSKHIHEMNITRSEENNTMMSFDNGSQDSGESPNKFVSEEFCGSRRKNTKPRKIAREDSKDADNCNSFTETEEDSLINEEPNKSCLLCAKTFSNKNGLRRHLFNVHGLDPNEVEAPNIEIPDDFKREVDESEMVENLLEAETVFCCEVCVREFNDRASLWLHMLYSHREEAATACGICLQVCSDNVSLLEHIHSRHPKESLGSEKRRYSCQVCARQHDSRKKLVAHVKIHNLQDHNGHALDPETMVILNNDFYSQDQMLHGDEDYLLTCEICYKCFPTEIKLTKHKRNAHKDAQSLQNLNSSNPFNSYFACELCGLSHATRTERWKHVFRCHSDESSLVCELPVCGKVFPTHSLKTVHCNTHHQQQGDYPNTCEICGNIWATRINYWKHMMGVHKDSLPFVCGVCLKIFVSIPDLASHVQEKHKSNGPDFCCDICGRPYTKKSKMSRHRKIHNIPFSEGGLQEGQFDCQTKGPRDDISHLRCEECPLEEFLDLEELSEHRRSAHNLVPCDLCPKYYGRTSHLWKHVNKIHKGHTDITCSICLRTSASRVHLNKHFAKHHRAVAVVNTNQLDKSTNSLNKDPVHTCAKCSKIFRKHHLMQQHMKHCVGPRSAPVNITSSSTAVGAFKCEKCDKLCDTMGSLHKHMKSSHIMYPCEICEDQSKKEVFDSKTKLFDHILKEHLNHPDLTCDVPNCLKMLRMKKDSLKHKREHKQGYPPPSCNFCGEMITSRLKLRKHLKSNHSKLSKWVCAVCVAVEETEENLKTHIFKSHPTLVGRPNICPICASKFPLRHKLLAHIKKHGSENILCENCMIIFKNKDEFDEHCKTHEDEDDENELDMSDDEEFSGKREHSDDEDERLTKKLKQGSFKNKDSLLEGDSNTSVLFNLSVSNKNRKVYEGDDEDVLCEICNKTWPSKKQLWQHLVRTHTADAATACGICLKLCSNYVNLDIHLFRKHPQSFTGEDNCLNCRICGKFHPYYTKLLNHIVIHVGEEKRAKDLVFACSVCKVNFNDQISLCQHNEISHFSMIIPEDEEDLDNAEKESLHQCEICEEVINGMDLFMEHNKKHRQTIEYMESYEENEDRMRMLENKESINHSLQEEKLDELSNERSIEEKKIFENLTDSHLIKDGQFNECIGTYKDSIKASSLSSRDICKIDFAKSENRELVKPESTSVFSNSSEFKLMSSKNVSKHCDEISNVVNSVKVFNSFSENHVENNRHLSTDILERDMNN</sequence>
<dbReference type="InterPro" id="IPR036236">
    <property type="entry name" value="Znf_C2H2_sf"/>
</dbReference>
<dbReference type="Gene3D" id="3.30.160.60">
    <property type="entry name" value="Classic Zinc Finger"/>
    <property type="match status" value="12"/>
</dbReference>
<dbReference type="PANTHER" id="PTHR47772:SF4">
    <property type="entry name" value="ZFP64 ZINC FINGER PROTEIN"/>
    <property type="match status" value="1"/>
</dbReference>
<dbReference type="Pfam" id="PF00096">
    <property type="entry name" value="zf-C2H2"/>
    <property type="match status" value="1"/>
</dbReference>
<protein>
    <submittedName>
        <fullName evidence="14">Uncharacterized protein</fullName>
    </submittedName>
</protein>
<dbReference type="SUPFAM" id="SSF57716">
    <property type="entry name" value="Glucocorticoid receptor-like (DNA-binding domain)"/>
    <property type="match status" value="1"/>
</dbReference>
<feature type="region of interest" description="Disordered" evidence="11">
    <location>
        <begin position="1108"/>
        <end position="1144"/>
    </location>
</feature>
<evidence type="ECO:0000256" key="6">
    <source>
        <dbReference type="ARBA" id="ARBA00023015"/>
    </source>
</evidence>
<dbReference type="InterPro" id="IPR013087">
    <property type="entry name" value="Znf_C2H2_type"/>
</dbReference>
<evidence type="ECO:0000256" key="1">
    <source>
        <dbReference type="ARBA" id="ARBA00004123"/>
    </source>
</evidence>
<evidence type="ECO:0000256" key="9">
    <source>
        <dbReference type="PROSITE-ProRule" id="PRU00042"/>
    </source>
</evidence>
<feature type="binding site" evidence="10">
    <location>
        <position position="16"/>
    </location>
    <ligand>
        <name>Zn(2+)</name>
        <dbReference type="ChEBI" id="CHEBI:29105"/>
    </ligand>
</feature>
<evidence type="ECO:0000256" key="11">
    <source>
        <dbReference type="SAM" id="MobiDB-lite"/>
    </source>
</evidence>
<organism evidence="14">
    <name type="scientific">Clastoptera arizonana</name>
    <name type="common">Arizona spittle bug</name>
    <dbReference type="NCBI Taxonomy" id="38151"/>
    <lineage>
        <taxon>Eukaryota</taxon>
        <taxon>Metazoa</taxon>
        <taxon>Ecdysozoa</taxon>
        <taxon>Arthropoda</taxon>
        <taxon>Hexapoda</taxon>
        <taxon>Insecta</taxon>
        <taxon>Pterygota</taxon>
        <taxon>Neoptera</taxon>
        <taxon>Paraneoptera</taxon>
        <taxon>Hemiptera</taxon>
        <taxon>Auchenorrhyncha</taxon>
        <taxon>Cercopoidea</taxon>
        <taxon>Clastopteridae</taxon>
        <taxon>Clastoptera</taxon>
    </lineage>
</organism>
<evidence type="ECO:0000256" key="8">
    <source>
        <dbReference type="ARBA" id="ARBA00023242"/>
    </source>
</evidence>
<evidence type="ECO:0000256" key="2">
    <source>
        <dbReference type="ARBA" id="ARBA00022723"/>
    </source>
</evidence>
<name>A0A1B6D3P2_9HEMI</name>
<feature type="domain" description="C2H2-type" evidence="12">
    <location>
        <begin position="429"/>
        <end position="457"/>
    </location>
</feature>
<evidence type="ECO:0000256" key="7">
    <source>
        <dbReference type="ARBA" id="ARBA00023163"/>
    </source>
</evidence>
<dbReference type="PROSITE" id="PS50157">
    <property type="entry name" value="ZINC_FINGER_C2H2_2"/>
    <property type="match status" value="16"/>
</dbReference>
<comment type="subcellular location">
    <subcellularLocation>
        <location evidence="1">Nucleus</location>
    </subcellularLocation>
</comment>
<feature type="domain" description="C2H2-type" evidence="12">
    <location>
        <begin position="493"/>
        <end position="520"/>
    </location>
</feature>
<feature type="compositionally biased region" description="Acidic residues" evidence="11">
    <location>
        <begin position="1112"/>
        <end position="1126"/>
    </location>
</feature>
<feature type="domain" description="C2H2-type" evidence="12">
    <location>
        <begin position="368"/>
        <end position="391"/>
    </location>
</feature>
<feature type="domain" description="C2H2-type" evidence="12">
    <location>
        <begin position="157"/>
        <end position="184"/>
    </location>
</feature>
<keyword evidence="4 9" id="KW-0863">Zinc-finger</keyword>
<evidence type="ECO:0000256" key="5">
    <source>
        <dbReference type="ARBA" id="ARBA00022833"/>
    </source>
</evidence>
<feature type="compositionally biased region" description="Basic and acidic residues" evidence="11">
    <location>
        <begin position="339"/>
        <end position="348"/>
    </location>
</feature>
<dbReference type="InterPro" id="IPR012934">
    <property type="entry name" value="Znf_AD"/>
</dbReference>
<accession>A0A1B6D3P2</accession>
<dbReference type="Gene3D" id="3.40.1800.20">
    <property type="match status" value="1"/>
</dbReference>
<feature type="domain" description="C2H2-type" evidence="12">
    <location>
        <begin position="237"/>
        <end position="265"/>
    </location>
</feature>
<dbReference type="Pfam" id="PF13894">
    <property type="entry name" value="zf-C2H2_4"/>
    <property type="match status" value="1"/>
</dbReference>
<feature type="domain" description="C2H2-type" evidence="12">
    <location>
        <begin position="1186"/>
        <end position="1214"/>
    </location>
</feature>
<evidence type="ECO:0000313" key="14">
    <source>
        <dbReference type="EMBL" id="JAS20266.1"/>
    </source>
</evidence>
<feature type="domain" description="C2H2-type" evidence="12">
    <location>
        <begin position="868"/>
        <end position="895"/>
    </location>
</feature>
<dbReference type="PROSITE" id="PS00028">
    <property type="entry name" value="ZINC_FINGER_C2H2_1"/>
    <property type="match status" value="19"/>
</dbReference>
<feature type="compositionally biased region" description="Basic residues" evidence="11">
    <location>
        <begin position="329"/>
        <end position="338"/>
    </location>
</feature>